<dbReference type="Proteomes" id="UP001476950">
    <property type="component" value="Unassembled WGS sequence"/>
</dbReference>
<comment type="caution">
    <text evidence="2">The sequence shown here is derived from an EMBL/GenBank/DDBJ whole genome shotgun (WGS) entry which is preliminary data.</text>
</comment>
<dbReference type="InterPro" id="IPR036854">
    <property type="entry name" value="Photo_II_D1/D2_sf"/>
</dbReference>
<name>A0ABV0KJF4_9CYAN</name>
<evidence type="ECO:0000313" key="3">
    <source>
        <dbReference type="EMBL" id="MEP1060064.1"/>
    </source>
</evidence>
<feature type="non-terminal residue" evidence="2">
    <location>
        <position position="1"/>
    </location>
</feature>
<dbReference type="SUPFAM" id="SSF81483">
    <property type="entry name" value="Bacterial photosystem II reaction centre, L and M subunits"/>
    <property type="match status" value="1"/>
</dbReference>
<organism evidence="2 4">
    <name type="scientific">Stenomitos frigidus AS-A4</name>
    <dbReference type="NCBI Taxonomy" id="2933935"/>
    <lineage>
        <taxon>Bacteria</taxon>
        <taxon>Bacillati</taxon>
        <taxon>Cyanobacteriota</taxon>
        <taxon>Cyanophyceae</taxon>
        <taxon>Leptolyngbyales</taxon>
        <taxon>Leptolyngbyaceae</taxon>
        <taxon>Stenomitos</taxon>
    </lineage>
</organism>
<gene>
    <name evidence="2" type="ORF">NDI38_12700</name>
    <name evidence="3" type="ORF">NDI38_16630</name>
</gene>
<evidence type="ECO:0000313" key="4">
    <source>
        <dbReference type="Proteomes" id="UP001476950"/>
    </source>
</evidence>
<proteinExistence type="predicted"/>
<dbReference type="EMBL" id="JAMPLM010000010">
    <property type="protein sequence ID" value="MEP1059300.1"/>
    <property type="molecule type" value="Genomic_DNA"/>
</dbReference>
<accession>A0ABV0KJF4</accession>
<evidence type="ECO:0000313" key="2">
    <source>
        <dbReference type="EMBL" id="MEP1059300.1"/>
    </source>
</evidence>
<feature type="region of interest" description="Disordered" evidence="1">
    <location>
        <begin position="16"/>
        <end position="36"/>
    </location>
</feature>
<sequence length="36" mass="4133">KNILLNEGIRAWMAPQDQPHENFSFPEEVLPRGNAL</sequence>
<dbReference type="EMBL" id="JAMPLM010000014">
    <property type="protein sequence ID" value="MEP1060064.1"/>
    <property type="molecule type" value="Genomic_DNA"/>
</dbReference>
<protein>
    <submittedName>
        <fullName evidence="2">Photosystem II protein D2</fullName>
    </submittedName>
</protein>
<evidence type="ECO:0000256" key="1">
    <source>
        <dbReference type="SAM" id="MobiDB-lite"/>
    </source>
</evidence>
<reference evidence="2 4" key="1">
    <citation type="submission" date="2022-04" db="EMBL/GenBank/DDBJ databases">
        <title>Positive selection, recombination, and allopatry shape intraspecific diversity of widespread and dominant cyanobacteria.</title>
        <authorList>
            <person name="Wei J."/>
            <person name="Shu W."/>
            <person name="Hu C."/>
        </authorList>
    </citation>
    <scope>NUCLEOTIDE SEQUENCE [LARGE SCALE GENOMIC DNA]</scope>
    <source>
        <strain evidence="2 4">AS-A4</strain>
    </source>
</reference>
<keyword evidence="4" id="KW-1185">Reference proteome</keyword>